<dbReference type="AlphaFoldDB" id="X1SNT8"/>
<dbReference type="EMBL" id="BARW01011813">
    <property type="protein sequence ID" value="GAI77005.1"/>
    <property type="molecule type" value="Genomic_DNA"/>
</dbReference>
<protein>
    <submittedName>
        <fullName evidence="1">Uncharacterized protein</fullName>
    </submittedName>
</protein>
<accession>X1SNT8</accession>
<feature type="non-terminal residue" evidence="1">
    <location>
        <position position="1"/>
    </location>
</feature>
<evidence type="ECO:0000313" key="1">
    <source>
        <dbReference type="EMBL" id="GAI77005.1"/>
    </source>
</evidence>
<sequence length="79" mass="8651">IKKISNEIWRDGAIKKGAPRIGEAIRGALDKYATNFGAVYSGIVSLVPTLPPRTTDYIANIDNRLKAVVRQWKKGAGKL</sequence>
<name>X1SNT8_9ZZZZ</name>
<comment type="caution">
    <text evidence="1">The sequence shown here is derived from an EMBL/GenBank/DDBJ whole genome shotgun (WGS) entry which is preliminary data.</text>
</comment>
<reference evidence="1" key="1">
    <citation type="journal article" date="2014" name="Front. Microbiol.">
        <title>High frequency of phylogenetically diverse reductive dehalogenase-homologous genes in deep subseafloor sedimentary metagenomes.</title>
        <authorList>
            <person name="Kawai M."/>
            <person name="Futagami T."/>
            <person name="Toyoda A."/>
            <person name="Takaki Y."/>
            <person name="Nishi S."/>
            <person name="Hori S."/>
            <person name="Arai W."/>
            <person name="Tsubouchi T."/>
            <person name="Morono Y."/>
            <person name="Uchiyama I."/>
            <person name="Ito T."/>
            <person name="Fujiyama A."/>
            <person name="Inagaki F."/>
            <person name="Takami H."/>
        </authorList>
    </citation>
    <scope>NUCLEOTIDE SEQUENCE</scope>
    <source>
        <strain evidence="1">Expedition CK06-06</strain>
    </source>
</reference>
<proteinExistence type="predicted"/>
<organism evidence="1">
    <name type="scientific">marine sediment metagenome</name>
    <dbReference type="NCBI Taxonomy" id="412755"/>
    <lineage>
        <taxon>unclassified sequences</taxon>
        <taxon>metagenomes</taxon>
        <taxon>ecological metagenomes</taxon>
    </lineage>
</organism>
<gene>
    <name evidence="1" type="ORF">S12H4_22592</name>
</gene>